<feature type="compositionally biased region" description="Acidic residues" evidence="2">
    <location>
        <begin position="1292"/>
        <end position="1302"/>
    </location>
</feature>
<feature type="domain" description="DNA2/NAM7 helicase helicase" evidence="3">
    <location>
        <begin position="314"/>
        <end position="435"/>
    </location>
</feature>
<dbReference type="Pfam" id="PF13086">
    <property type="entry name" value="AAA_11"/>
    <property type="match status" value="2"/>
</dbReference>
<evidence type="ECO:0000256" key="2">
    <source>
        <dbReference type="SAM" id="MobiDB-lite"/>
    </source>
</evidence>
<proteinExistence type="predicted"/>
<reference evidence="6" key="1">
    <citation type="journal article" date="2023" name="Mol. Phylogenet. Evol.">
        <title>Genome-scale phylogeny and comparative genomics of the fungal order Sordariales.</title>
        <authorList>
            <person name="Hensen N."/>
            <person name="Bonometti L."/>
            <person name="Westerberg I."/>
            <person name="Brannstrom I.O."/>
            <person name="Guillou S."/>
            <person name="Cros-Aarteil S."/>
            <person name="Calhoun S."/>
            <person name="Haridas S."/>
            <person name="Kuo A."/>
            <person name="Mondo S."/>
            <person name="Pangilinan J."/>
            <person name="Riley R."/>
            <person name="LaButti K."/>
            <person name="Andreopoulos B."/>
            <person name="Lipzen A."/>
            <person name="Chen C."/>
            <person name="Yan M."/>
            <person name="Daum C."/>
            <person name="Ng V."/>
            <person name="Clum A."/>
            <person name="Steindorff A."/>
            <person name="Ohm R.A."/>
            <person name="Martin F."/>
            <person name="Silar P."/>
            <person name="Natvig D.O."/>
            <person name="Lalanne C."/>
            <person name="Gautier V."/>
            <person name="Ament-Velasquez S.L."/>
            <person name="Kruys A."/>
            <person name="Hutchinson M.I."/>
            <person name="Powell A.J."/>
            <person name="Barry K."/>
            <person name="Miller A.N."/>
            <person name="Grigoriev I.V."/>
            <person name="Debuchy R."/>
            <person name="Gladieux P."/>
            <person name="Hiltunen Thoren M."/>
            <person name="Johannesson H."/>
        </authorList>
    </citation>
    <scope>NUCLEOTIDE SEQUENCE</scope>
    <source>
        <strain evidence="6">CBS 232.78</strain>
    </source>
</reference>
<feature type="domain" description="DNA2/NAM7 helicase-like C-terminal" evidence="4">
    <location>
        <begin position="707"/>
        <end position="897"/>
    </location>
</feature>
<feature type="region of interest" description="Disordered" evidence="2">
    <location>
        <begin position="1137"/>
        <end position="1178"/>
    </location>
</feature>
<organism evidence="6 7">
    <name type="scientific">Podospora didyma</name>
    <dbReference type="NCBI Taxonomy" id="330526"/>
    <lineage>
        <taxon>Eukaryota</taxon>
        <taxon>Fungi</taxon>
        <taxon>Dikarya</taxon>
        <taxon>Ascomycota</taxon>
        <taxon>Pezizomycotina</taxon>
        <taxon>Sordariomycetes</taxon>
        <taxon>Sordariomycetidae</taxon>
        <taxon>Sordariales</taxon>
        <taxon>Podosporaceae</taxon>
        <taxon>Podospora</taxon>
    </lineage>
</organism>
<reference evidence="6" key="2">
    <citation type="submission" date="2023-06" db="EMBL/GenBank/DDBJ databases">
        <authorList>
            <consortium name="Lawrence Berkeley National Laboratory"/>
            <person name="Haridas S."/>
            <person name="Hensen N."/>
            <person name="Bonometti L."/>
            <person name="Westerberg I."/>
            <person name="Brannstrom I.O."/>
            <person name="Guillou S."/>
            <person name="Cros-Aarteil S."/>
            <person name="Calhoun S."/>
            <person name="Kuo A."/>
            <person name="Mondo S."/>
            <person name="Pangilinan J."/>
            <person name="Riley R."/>
            <person name="LaButti K."/>
            <person name="Andreopoulos B."/>
            <person name="Lipzen A."/>
            <person name="Chen C."/>
            <person name="Yanf M."/>
            <person name="Daum C."/>
            <person name="Ng V."/>
            <person name="Clum A."/>
            <person name="Steindorff A."/>
            <person name="Ohm R."/>
            <person name="Martin F."/>
            <person name="Silar P."/>
            <person name="Natvig D."/>
            <person name="Lalanne C."/>
            <person name="Gautier V."/>
            <person name="Ament-velasquez S.L."/>
            <person name="Kruys A."/>
            <person name="Hutchinson M.I."/>
            <person name="Powell A.J."/>
            <person name="Barry K."/>
            <person name="Miller A.N."/>
            <person name="Grigoriev I.V."/>
            <person name="Debuchy R."/>
            <person name="Gladieux P."/>
            <person name="Thoren M.H."/>
            <person name="Johannesson H."/>
        </authorList>
    </citation>
    <scope>NUCLEOTIDE SEQUENCE</scope>
    <source>
        <strain evidence="6">CBS 232.78</strain>
    </source>
</reference>
<sequence length="1302" mass="145452">MLIICIRTAATNLVDTGTMRDSSAVGVKPLEIVKKHVFFDPGKNKGWQSRPELPESSEILAAQAATEELPENPVDKAWESKAAYLEAHYKILRREGYEGLRYSVTEYKKSVKQGKEMIDDDHTCVYTHVHVKTYLFTQLGPIVRVEFSTRQSRYQIKWQQSKRLTPGTIVAITTKADNFGKICKIATVAQRPYRDGLDQDPPLVDLMWANPEDAVFDPDLELVMIESRNGYFESARHALVGLQHAAQTESPLDKYLIGAYTRDTPPSFVLEQPEMDFRSIAHHVVEGDLDSLRPLRSHNVLTEGITYLKDMTTLDESQLEGLRQIVASELAIVQGPPGTGKTFTSVQAIKVILATRQKFGGPPLIVAAQTNHALDQLLTHCLDAGANILRVGGRTESPRVEACTVYETRQRYKETADPQHKAFSNTRRTIINAIQELVSSIFGDRLLSPAALLDAGIVSQAQHDSLFDDTMDTNQEDLERGPLSLWLGNNLIEAHLLRNKHKSWPQREEAEAKMVLGEFEFDGDLDNIADDEEDQDRIYGTLVGLAHKWSGKEPADSSSWGRAVARQLAENDDLFEIDHDLRGVVYQYFQAELLAALTPKFTTLLARYVEICKQIKANKWDRDTQLVKMGRIEVVGCTTTGLTKYRGFLAALKPRSLLIEEAAETREANITSAIYPSLQQLILVGDHQQLAPQCDIRWLGDEPFNLNISLFQRMVNLKMPFVMLKQQRRMKPELRYILSPFYPELEDHPVVLSYENRPDVPGMGGRNCFFFDHAWPEKIDSDQSKKNEQEAQMITHFFAYLVANDVPASKITVLTFYNGQRKLVLSNLKRYPTLIGYQFKVCTVDSYQGEENDMVLLSLVRSPQPERGFDVGFLEDQRRAVVAISRARRGFYMFGNVENMLRAHMGSYKLWGRIWNGFAEQGRVQRKKGLPIVCQKHQKELWIREVDDWGDNAGGCDMLCKEMRSCGHLCTLKCHHLPHDQLLCSQACHKILGCGHGCEGFCNQQCSCSCPEFRRIRIQSDAASARLSEAIAGNKMTFEEKLLKSGASKSLIQANMSSRGLSSIMRNTSDPQDRGSQMGGKPLDVQSFEAWQHFTSNVQAHDESLRQQRLTLSSTLTSPDGTNSGSSTPVIKDIYQPTTLVQGRRTGNGAKSMQLQSSRPQTPNKSGQSAQDPGTNIGMSALTTLLPIRPAANPAGERRGTTNPSSGVSALPTMLPIRPVVSPTVKSHGTTNPNTGLSAMTTLRPIRLAATPAVESYGTYNPNSGVSAQTQSPNPHKSVQGRSPAKPPTIPQDDDEEWLIEL</sequence>
<accession>A0AAE0K8X8</accession>
<protein>
    <submittedName>
        <fullName evidence="6">P-loop containing nucleoside triphosphate hydrolase protein</fullName>
    </submittedName>
</protein>
<feature type="domain" description="DNA2/NAM7 helicase helicase" evidence="3">
    <location>
        <begin position="631"/>
        <end position="692"/>
    </location>
</feature>
<keyword evidence="1" id="KW-0547">Nucleotide-binding</keyword>
<feature type="region of interest" description="Disordered" evidence="2">
    <location>
        <begin position="1059"/>
        <end position="1082"/>
    </location>
</feature>
<dbReference type="Gene3D" id="3.40.50.300">
    <property type="entry name" value="P-loop containing nucleotide triphosphate hydrolases"/>
    <property type="match status" value="3"/>
</dbReference>
<dbReference type="Pfam" id="PF25396">
    <property type="entry name" value="ZNFX1"/>
    <property type="match status" value="1"/>
</dbReference>
<dbReference type="PANTHER" id="PTHR10887:SF341">
    <property type="entry name" value="NFX1-TYPE ZINC FINGER-CONTAINING PROTEIN 1"/>
    <property type="match status" value="1"/>
</dbReference>
<dbReference type="EMBL" id="JAULSW010000008">
    <property type="protein sequence ID" value="KAK3372308.1"/>
    <property type="molecule type" value="Genomic_DNA"/>
</dbReference>
<dbReference type="InterPro" id="IPR047187">
    <property type="entry name" value="SF1_C_Upf1"/>
</dbReference>
<feature type="domain" description="ZNFX1" evidence="5">
    <location>
        <begin position="120"/>
        <end position="228"/>
    </location>
</feature>
<feature type="compositionally biased region" description="Polar residues" evidence="2">
    <location>
        <begin position="1059"/>
        <end position="1070"/>
    </location>
</feature>
<feature type="compositionally biased region" description="Polar residues" evidence="2">
    <location>
        <begin position="1260"/>
        <end position="1281"/>
    </location>
</feature>
<comment type="caution">
    <text evidence="6">The sequence shown here is derived from an EMBL/GenBank/DDBJ whole genome shotgun (WGS) entry which is preliminary data.</text>
</comment>
<feature type="compositionally biased region" description="Polar residues" evidence="2">
    <location>
        <begin position="1149"/>
        <end position="1178"/>
    </location>
</feature>
<feature type="region of interest" description="Disordered" evidence="2">
    <location>
        <begin position="1260"/>
        <end position="1302"/>
    </location>
</feature>
<keyword evidence="1" id="KW-0067">ATP-binding</keyword>
<dbReference type="PANTHER" id="PTHR10887">
    <property type="entry name" value="DNA2/NAM7 HELICASE FAMILY"/>
    <property type="match status" value="1"/>
</dbReference>
<evidence type="ECO:0000259" key="3">
    <source>
        <dbReference type="Pfam" id="PF13086"/>
    </source>
</evidence>
<evidence type="ECO:0000259" key="4">
    <source>
        <dbReference type="Pfam" id="PF13087"/>
    </source>
</evidence>
<dbReference type="InterPro" id="IPR041679">
    <property type="entry name" value="DNA2/NAM7-like_C"/>
</dbReference>
<dbReference type="CDD" id="cd18808">
    <property type="entry name" value="SF1_C_Upf1"/>
    <property type="match status" value="1"/>
</dbReference>
<evidence type="ECO:0000256" key="1">
    <source>
        <dbReference type="ARBA" id="ARBA00022806"/>
    </source>
</evidence>
<dbReference type="Pfam" id="PF13087">
    <property type="entry name" value="AAA_12"/>
    <property type="match status" value="1"/>
</dbReference>
<dbReference type="FunFam" id="3.40.50.300:FF:002468">
    <property type="entry name" value="Suppressor of ascus dominance 3"/>
    <property type="match status" value="1"/>
</dbReference>
<dbReference type="GO" id="GO:0031380">
    <property type="term" value="C:nuclear RNA-directed RNA polymerase complex"/>
    <property type="evidence" value="ECO:0007669"/>
    <property type="project" value="TreeGrafter"/>
</dbReference>
<feature type="region of interest" description="Disordered" evidence="2">
    <location>
        <begin position="1191"/>
        <end position="1212"/>
    </location>
</feature>
<dbReference type="InterPro" id="IPR057373">
    <property type="entry name" value="ZNFX1"/>
</dbReference>
<dbReference type="SUPFAM" id="SSF52540">
    <property type="entry name" value="P-loop containing nucleoside triphosphate hydrolases"/>
    <property type="match status" value="1"/>
</dbReference>
<dbReference type="InterPro" id="IPR041677">
    <property type="entry name" value="DNA2/NAM7_AAA_11"/>
</dbReference>
<name>A0AAE0K8X8_9PEZI</name>
<keyword evidence="6" id="KW-0378">Hydrolase</keyword>
<gene>
    <name evidence="6" type="ORF">B0H63DRAFT_563745</name>
</gene>
<keyword evidence="7" id="KW-1185">Reference proteome</keyword>
<evidence type="ECO:0000313" key="7">
    <source>
        <dbReference type="Proteomes" id="UP001285441"/>
    </source>
</evidence>
<keyword evidence="1" id="KW-0347">Helicase</keyword>
<dbReference type="Proteomes" id="UP001285441">
    <property type="component" value="Unassembled WGS sequence"/>
</dbReference>
<dbReference type="GO" id="GO:0004386">
    <property type="term" value="F:helicase activity"/>
    <property type="evidence" value="ECO:0007669"/>
    <property type="project" value="InterPro"/>
</dbReference>
<evidence type="ECO:0000313" key="6">
    <source>
        <dbReference type="EMBL" id="KAK3372308.1"/>
    </source>
</evidence>
<evidence type="ECO:0000259" key="5">
    <source>
        <dbReference type="Pfam" id="PF25396"/>
    </source>
</evidence>
<dbReference type="GO" id="GO:0016787">
    <property type="term" value="F:hydrolase activity"/>
    <property type="evidence" value="ECO:0007669"/>
    <property type="project" value="UniProtKB-KW"/>
</dbReference>
<dbReference type="InterPro" id="IPR045055">
    <property type="entry name" value="DNA2/NAM7-like"/>
</dbReference>
<dbReference type="GO" id="GO:0031048">
    <property type="term" value="P:regulatory ncRNA-mediated heterochromatin formation"/>
    <property type="evidence" value="ECO:0007669"/>
    <property type="project" value="TreeGrafter"/>
</dbReference>
<dbReference type="InterPro" id="IPR027417">
    <property type="entry name" value="P-loop_NTPase"/>
</dbReference>